<evidence type="ECO:0000313" key="3">
    <source>
        <dbReference type="Proteomes" id="UP001302349"/>
    </source>
</evidence>
<accession>A0ABZ0IPG0</accession>
<reference evidence="2 3" key="1">
    <citation type="journal article" date="2023" name="Microbiol. Resour. Announc.">
        <title>Complete Genome Sequence of Imperialibacter roseus strain P4T.</title>
        <authorList>
            <person name="Tizabi D.R."/>
            <person name="Bachvaroff T."/>
            <person name="Hill R.T."/>
        </authorList>
    </citation>
    <scope>NUCLEOTIDE SEQUENCE [LARGE SCALE GENOMIC DNA]</scope>
    <source>
        <strain evidence="2 3">P4T</strain>
    </source>
</reference>
<name>A0ABZ0IPG0_9BACT</name>
<dbReference type="InterPro" id="IPR013216">
    <property type="entry name" value="Methyltransf_11"/>
</dbReference>
<dbReference type="PANTHER" id="PTHR43861:SF1">
    <property type="entry name" value="TRANS-ACONITATE 2-METHYLTRANSFERASE"/>
    <property type="match status" value="1"/>
</dbReference>
<dbReference type="CDD" id="cd02440">
    <property type="entry name" value="AdoMet_MTases"/>
    <property type="match status" value="1"/>
</dbReference>
<organism evidence="2 3">
    <name type="scientific">Imperialibacter roseus</name>
    <dbReference type="NCBI Taxonomy" id="1324217"/>
    <lineage>
        <taxon>Bacteria</taxon>
        <taxon>Pseudomonadati</taxon>
        <taxon>Bacteroidota</taxon>
        <taxon>Cytophagia</taxon>
        <taxon>Cytophagales</taxon>
        <taxon>Flammeovirgaceae</taxon>
        <taxon>Imperialibacter</taxon>
    </lineage>
</organism>
<dbReference type="Proteomes" id="UP001302349">
    <property type="component" value="Chromosome"/>
</dbReference>
<dbReference type="PANTHER" id="PTHR43861">
    <property type="entry name" value="TRANS-ACONITATE 2-METHYLTRANSFERASE-RELATED"/>
    <property type="match status" value="1"/>
</dbReference>
<dbReference type="InterPro" id="IPR029063">
    <property type="entry name" value="SAM-dependent_MTases_sf"/>
</dbReference>
<keyword evidence="2" id="KW-0808">Transferase</keyword>
<evidence type="ECO:0000259" key="1">
    <source>
        <dbReference type="Pfam" id="PF08241"/>
    </source>
</evidence>
<dbReference type="Pfam" id="PF08241">
    <property type="entry name" value="Methyltransf_11"/>
    <property type="match status" value="1"/>
</dbReference>
<dbReference type="EMBL" id="CP136051">
    <property type="protein sequence ID" value="WOK05875.1"/>
    <property type="molecule type" value="Genomic_DNA"/>
</dbReference>
<proteinExistence type="predicted"/>
<dbReference type="GO" id="GO:0008168">
    <property type="term" value="F:methyltransferase activity"/>
    <property type="evidence" value="ECO:0007669"/>
    <property type="project" value="UniProtKB-KW"/>
</dbReference>
<dbReference type="RefSeq" id="WP_317488624.1">
    <property type="nucleotide sequence ID" value="NZ_CP136051.1"/>
</dbReference>
<dbReference type="SUPFAM" id="SSF53335">
    <property type="entry name" value="S-adenosyl-L-methionine-dependent methyltransferases"/>
    <property type="match status" value="1"/>
</dbReference>
<protein>
    <submittedName>
        <fullName evidence="2">Class I SAM-dependent methyltransferase</fullName>
    </submittedName>
</protein>
<dbReference type="GO" id="GO:0032259">
    <property type="term" value="P:methylation"/>
    <property type="evidence" value="ECO:0007669"/>
    <property type="project" value="UniProtKB-KW"/>
</dbReference>
<evidence type="ECO:0000313" key="2">
    <source>
        <dbReference type="EMBL" id="WOK05875.1"/>
    </source>
</evidence>
<feature type="domain" description="Methyltransferase type 11" evidence="1">
    <location>
        <begin position="82"/>
        <end position="179"/>
    </location>
</feature>
<sequence length="232" mass="25231">MIGFQQFLVIMGIGVVVMSCGGETISNDESSQKKEVVGTESVPVGGEDLFSDEFEDPDRDSWQKPGEVIQKFGDAHGKKIADIGAGAGYFTLRLATAGADVIAIDIDDNFLQHIEEEATKLPTHVGSIETRKTVPETPGIAINEADGVLIVNTASFLPERKNYFSEIMSGLKEGGQLVIVDFKPERSPVTPPDNLWISSQKLVNELKAVGFTIKEVDAKTLPYQYIITATKR</sequence>
<gene>
    <name evidence="2" type="ORF">RT717_22630</name>
</gene>
<keyword evidence="3" id="KW-1185">Reference proteome</keyword>
<dbReference type="Gene3D" id="3.40.50.150">
    <property type="entry name" value="Vaccinia Virus protein VP39"/>
    <property type="match status" value="1"/>
</dbReference>
<keyword evidence="2" id="KW-0489">Methyltransferase</keyword>